<dbReference type="EMBL" id="JAAPAO010001490">
    <property type="protein sequence ID" value="KAF4649581.1"/>
    <property type="molecule type" value="Genomic_DNA"/>
</dbReference>
<protein>
    <submittedName>
        <fullName evidence="2">Uncharacterized protein</fullName>
    </submittedName>
</protein>
<proteinExistence type="predicted"/>
<evidence type="ECO:0000313" key="3">
    <source>
        <dbReference type="Proteomes" id="UP000591131"/>
    </source>
</evidence>
<gene>
    <name evidence="2" type="ORF">FOL47_001935</name>
</gene>
<organism evidence="2 3">
    <name type="scientific">Perkinsus chesapeaki</name>
    <name type="common">Clam parasite</name>
    <name type="synonym">Perkinsus andrewsi</name>
    <dbReference type="NCBI Taxonomy" id="330153"/>
    <lineage>
        <taxon>Eukaryota</taxon>
        <taxon>Sar</taxon>
        <taxon>Alveolata</taxon>
        <taxon>Perkinsozoa</taxon>
        <taxon>Perkinsea</taxon>
        <taxon>Perkinsida</taxon>
        <taxon>Perkinsidae</taxon>
        <taxon>Perkinsus</taxon>
    </lineage>
</organism>
<name>A0A7J6KSP5_PERCH</name>
<dbReference type="OrthoDB" id="432015at2759"/>
<keyword evidence="3" id="KW-1185">Reference proteome</keyword>
<comment type="caution">
    <text evidence="2">The sequence shown here is derived from an EMBL/GenBank/DDBJ whole genome shotgun (WGS) entry which is preliminary data.</text>
</comment>
<reference evidence="2 3" key="1">
    <citation type="submission" date="2020-04" db="EMBL/GenBank/DDBJ databases">
        <title>Perkinsus chesapeaki whole genome sequence.</title>
        <authorList>
            <person name="Bogema D.R."/>
        </authorList>
    </citation>
    <scope>NUCLEOTIDE SEQUENCE [LARGE SCALE GENOMIC DNA]</scope>
    <source>
        <strain evidence="2">ATCC PRA-425</strain>
    </source>
</reference>
<dbReference type="AlphaFoldDB" id="A0A7J6KSP5"/>
<evidence type="ECO:0000256" key="1">
    <source>
        <dbReference type="SAM" id="MobiDB-lite"/>
    </source>
</evidence>
<accession>A0A7J6KSP5</accession>
<dbReference type="Proteomes" id="UP000591131">
    <property type="component" value="Unassembled WGS sequence"/>
</dbReference>
<sequence>MSAGALGAGVDCGIPGSLAVSSLHIPRRYPSTLIPGRLDGLYEDLQGFYYKPIAERLAGLVPLPAQPDTSVYRLCRRVYRENLISGLLDTWENFEDDGDLFDTLMTEICFNSLAQVEEEDPFMVATSVFMDRDLFQATTIFLMHFFHLKRPLCRIRCGLWMLTALTSCLKRISKDFPELGQVAKSWADDNVLWLTASLHDHCATTADAKYFDNTGHPLYRNRDVEHRGVQLVANGVLTGRTVEVKRQESGGKENYQIAAAGQDKPFLDIERDFVKNPASKGSSIAKDLTKLSKELELVIPVPAPQTPEEIDEKIQRMTCRMDMKLQLKEGRTRKDASAPKRRKVYQPSLAALPFDTRPIWLATRAPNRLPAIKDAEPGSSSTLPSISDGT</sequence>
<feature type="region of interest" description="Disordered" evidence="1">
    <location>
        <begin position="367"/>
        <end position="390"/>
    </location>
</feature>
<evidence type="ECO:0000313" key="2">
    <source>
        <dbReference type="EMBL" id="KAF4649581.1"/>
    </source>
</evidence>
<feature type="compositionally biased region" description="Polar residues" evidence="1">
    <location>
        <begin position="378"/>
        <end position="390"/>
    </location>
</feature>